<feature type="non-terminal residue" evidence="2">
    <location>
        <position position="1"/>
    </location>
</feature>
<organism evidence="2 3">
    <name type="scientific">Blastomyces gilchristii (strain SLH14081)</name>
    <name type="common">Blastomyces dermatitidis</name>
    <dbReference type="NCBI Taxonomy" id="559298"/>
    <lineage>
        <taxon>Eukaryota</taxon>
        <taxon>Fungi</taxon>
        <taxon>Dikarya</taxon>
        <taxon>Ascomycota</taxon>
        <taxon>Pezizomycotina</taxon>
        <taxon>Eurotiomycetes</taxon>
        <taxon>Eurotiomycetidae</taxon>
        <taxon>Onygenales</taxon>
        <taxon>Ajellomycetaceae</taxon>
        <taxon>Blastomyces</taxon>
    </lineage>
</organism>
<dbReference type="GeneID" id="42529141"/>
<evidence type="ECO:0000313" key="3">
    <source>
        <dbReference type="Proteomes" id="UP000002038"/>
    </source>
</evidence>
<dbReference type="Proteomes" id="UP000002038">
    <property type="component" value="Unassembled WGS sequence"/>
</dbReference>
<protein>
    <submittedName>
        <fullName evidence="2">Uncharacterized protein</fullName>
    </submittedName>
</protein>
<evidence type="ECO:0000256" key="1">
    <source>
        <dbReference type="SAM" id="MobiDB-lite"/>
    </source>
</evidence>
<gene>
    <name evidence="2" type="ORF">BDBG_17437</name>
</gene>
<accession>A0A179UT07</accession>
<dbReference type="RefSeq" id="XP_031579614.1">
    <property type="nucleotide sequence ID" value="XM_031725156.1"/>
</dbReference>
<keyword evidence="3" id="KW-1185">Reference proteome</keyword>
<evidence type="ECO:0000313" key="2">
    <source>
        <dbReference type="EMBL" id="OAT11000.1"/>
    </source>
</evidence>
<dbReference type="KEGG" id="bgh:BDBG_17437"/>
<proteinExistence type="predicted"/>
<sequence>MFWDAPNSRQIPKEMLANNTLAEGNPTSMTLNCGTPPASAPRPMHLAPVGVDEGSRGEQSE</sequence>
<dbReference type="VEuPathDB" id="FungiDB:BDBG_17437"/>
<name>A0A179UT07_BLAGS</name>
<feature type="compositionally biased region" description="Polar residues" evidence="1">
    <location>
        <begin position="22"/>
        <end position="33"/>
    </location>
</feature>
<feature type="region of interest" description="Disordered" evidence="1">
    <location>
        <begin position="22"/>
        <end position="61"/>
    </location>
</feature>
<dbReference type="EMBL" id="GG657461">
    <property type="protein sequence ID" value="OAT11000.1"/>
    <property type="molecule type" value="Genomic_DNA"/>
</dbReference>
<reference evidence="3" key="1">
    <citation type="journal article" date="2015" name="PLoS Genet.">
        <title>The dynamic genome and transcriptome of the human fungal pathogen Blastomyces and close relative Emmonsia.</title>
        <authorList>
            <person name="Munoz J.F."/>
            <person name="Gauthier G.M."/>
            <person name="Desjardins C.A."/>
            <person name="Gallo J.E."/>
            <person name="Holder J."/>
            <person name="Sullivan T.D."/>
            <person name="Marty A.J."/>
            <person name="Carmen J.C."/>
            <person name="Chen Z."/>
            <person name="Ding L."/>
            <person name="Gujja S."/>
            <person name="Magrini V."/>
            <person name="Misas E."/>
            <person name="Mitreva M."/>
            <person name="Priest M."/>
            <person name="Saif S."/>
            <person name="Whiston E.A."/>
            <person name="Young S."/>
            <person name="Zeng Q."/>
            <person name="Goldman W.E."/>
            <person name="Mardis E.R."/>
            <person name="Taylor J.W."/>
            <person name="McEwen J.G."/>
            <person name="Clay O.K."/>
            <person name="Klein B.S."/>
            <person name="Cuomo C.A."/>
        </authorList>
    </citation>
    <scope>NUCLEOTIDE SEQUENCE [LARGE SCALE GENOMIC DNA]</scope>
    <source>
        <strain evidence="3">SLH14081</strain>
    </source>
</reference>
<dbReference type="AlphaFoldDB" id="A0A179UT07"/>